<dbReference type="PANTHER" id="PTHR19353:SF19">
    <property type="entry name" value="DELTA(5) FATTY ACID DESATURASE C-RELATED"/>
    <property type="match status" value="1"/>
</dbReference>
<gene>
    <name evidence="3" type="ORF">P3W85_01025</name>
</gene>
<protein>
    <submittedName>
        <fullName evidence="3">Acyl-CoA desaturase</fullName>
    </submittedName>
</protein>
<accession>A0ABT6AGG3</accession>
<dbReference type="RefSeq" id="WP_017226374.1">
    <property type="nucleotide sequence ID" value="NZ_JARJLM010000014.1"/>
</dbReference>
<keyword evidence="1" id="KW-1133">Transmembrane helix</keyword>
<evidence type="ECO:0000259" key="2">
    <source>
        <dbReference type="Pfam" id="PF00487"/>
    </source>
</evidence>
<dbReference type="Proteomes" id="UP001216674">
    <property type="component" value="Unassembled WGS sequence"/>
</dbReference>
<dbReference type="PIRSF" id="PIRSF015921">
    <property type="entry name" value="FA_sphinglp_des"/>
    <property type="match status" value="1"/>
</dbReference>
<keyword evidence="1" id="KW-0812">Transmembrane</keyword>
<evidence type="ECO:0000256" key="1">
    <source>
        <dbReference type="SAM" id="Phobius"/>
    </source>
</evidence>
<name>A0ABT6AGG3_9BURK</name>
<dbReference type="PANTHER" id="PTHR19353">
    <property type="entry name" value="FATTY ACID DESATURASE 2"/>
    <property type="match status" value="1"/>
</dbReference>
<keyword evidence="4" id="KW-1185">Reference proteome</keyword>
<feature type="transmembrane region" description="Helical" evidence="1">
    <location>
        <begin position="69"/>
        <end position="89"/>
    </location>
</feature>
<dbReference type="Pfam" id="PF00487">
    <property type="entry name" value="FA_desaturase"/>
    <property type="match status" value="1"/>
</dbReference>
<reference evidence="3 4" key="1">
    <citation type="submission" date="2023-03" db="EMBL/GenBank/DDBJ databases">
        <title>Draft assemblies of triclosan tolerant bacteria isolated from returned activated sludge.</title>
        <authorList>
            <person name="Van Hamelsveld S."/>
        </authorList>
    </citation>
    <scope>NUCLEOTIDE SEQUENCE [LARGE SCALE GENOMIC DNA]</scope>
    <source>
        <strain evidence="3 4">GW210010_S58</strain>
    </source>
</reference>
<dbReference type="EMBL" id="JARJLM010000014">
    <property type="protein sequence ID" value="MDF3831549.1"/>
    <property type="molecule type" value="Genomic_DNA"/>
</dbReference>
<sequence length="359" mass="41008">MPNQDGRLAFPPRTPFFIELQARVNAYFERNGLRKTGNRRLYLKAALAYLLFAGGYAGLVFYAESLLGAVLFALMLTQGMVLIAFNVMHDGAHGSFSRRPWLNRLAGASMDLLGSSQTLWQQKHNMLHHTYTNVAGKDDDLELGGLMRLSPRQAWRPWHRAQHLYAPLLYSLLTLFLAGFGDFHKLLTNRISDTALQKRAWWELPYFVMTKAAYFGYALVIPMLFHPAWQVLVCFVGIHLLLGFTLSLVFQLAHTVMEAEFPAGDENGRMPYDWAEHQLRTTANFAVGNRLVQFYTGGLNQQVEHHLFHKISHIHYPQLAAIVRRTCQEYGIPYHANRSLTSAIRSHFRFLREMGRAAA</sequence>
<dbReference type="InterPro" id="IPR005804">
    <property type="entry name" value="FA_desaturase_dom"/>
</dbReference>
<comment type="caution">
    <text evidence="3">The sequence shown here is derived from an EMBL/GenBank/DDBJ whole genome shotgun (WGS) entry which is preliminary data.</text>
</comment>
<evidence type="ECO:0000313" key="3">
    <source>
        <dbReference type="EMBL" id="MDF3831549.1"/>
    </source>
</evidence>
<evidence type="ECO:0000313" key="4">
    <source>
        <dbReference type="Proteomes" id="UP001216674"/>
    </source>
</evidence>
<feature type="domain" description="Fatty acid desaturase" evidence="2">
    <location>
        <begin position="70"/>
        <end position="336"/>
    </location>
</feature>
<keyword evidence="1" id="KW-0472">Membrane</keyword>
<feature type="transmembrane region" description="Helical" evidence="1">
    <location>
        <begin position="204"/>
        <end position="223"/>
    </location>
</feature>
<organism evidence="3 4">
    <name type="scientific">Cupriavidus basilensis</name>
    <dbReference type="NCBI Taxonomy" id="68895"/>
    <lineage>
        <taxon>Bacteria</taxon>
        <taxon>Pseudomonadati</taxon>
        <taxon>Pseudomonadota</taxon>
        <taxon>Betaproteobacteria</taxon>
        <taxon>Burkholderiales</taxon>
        <taxon>Burkholderiaceae</taxon>
        <taxon>Cupriavidus</taxon>
    </lineage>
</organism>
<dbReference type="InterPro" id="IPR012171">
    <property type="entry name" value="Fatty_acid_desaturase"/>
</dbReference>
<proteinExistence type="predicted"/>
<feature type="transmembrane region" description="Helical" evidence="1">
    <location>
        <begin position="41"/>
        <end position="63"/>
    </location>
</feature>
<dbReference type="CDD" id="cd03506">
    <property type="entry name" value="Delta6-FADS-like"/>
    <property type="match status" value="1"/>
</dbReference>
<feature type="transmembrane region" description="Helical" evidence="1">
    <location>
        <begin position="229"/>
        <end position="250"/>
    </location>
</feature>
<feature type="transmembrane region" description="Helical" evidence="1">
    <location>
        <begin position="164"/>
        <end position="183"/>
    </location>
</feature>